<dbReference type="InterPro" id="IPR002557">
    <property type="entry name" value="Chitin-bd_dom"/>
</dbReference>
<keyword evidence="5" id="KW-0325">Glycoprotein</keyword>
<dbReference type="GO" id="GO:0005576">
    <property type="term" value="C:extracellular region"/>
    <property type="evidence" value="ECO:0007669"/>
    <property type="project" value="InterPro"/>
</dbReference>
<feature type="domain" description="Chitin-binding type-2" evidence="6">
    <location>
        <begin position="31"/>
        <end position="85"/>
    </location>
</feature>
<dbReference type="SUPFAM" id="SSF57625">
    <property type="entry name" value="Invertebrate chitin-binding proteins"/>
    <property type="match status" value="2"/>
</dbReference>
<keyword evidence="3" id="KW-0677">Repeat</keyword>
<keyword evidence="4" id="KW-1015">Disulfide bond</keyword>
<sequence length="254" mass="29193">MICESQCKAKCDPTLDCTTATEPESSLPVNFLFCTKRDFLPHALLCQHYIDCSVILRFTEKCPQGLHFNPTKRVCDFPEMAGCGKPSESLPSPDLYHECSCEACLLPSEYNCLEYFLCLNHTAYRMKCSDGLLFDKKLNTCNLANRVVCDSTTTTAPSTRYTRITTNLPYTTENSMSLPYTNKSTTRKYSNTSKTTTSRPLYYNFYNNQQAIYYKTYNKKFVLKHINNNQQALPDNQQDVHYKVYINQQPVLQP</sequence>
<keyword evidence="1" id="KW-0147">Chitin-binding</keyword>
<evidence type="ECO:0000313" key="7">
    <source>
        <dbReference type="EMBL" id="GIX70877.1"/>
    </source>
</evidence>
<protein>
    <submittedName>
        <fullName evidence="7">Chitinase 3</fullName>
    </submittedName>
</protein>
<keyword evidence="2" id="KW-0732">Signal</keyword>
<evidence type="ECO:0000259" key="6">
    <source>
        <dbReference type="PROSITE" id="PS50940"/>
    </source>
</evidence>
<dbReference type="EMBL" id="BPLR01002172">
    <property type="protein sequence ID" value="GIX70877.1"/>
    <property type="molecule type" value="Genomic_DNA"/>
</dbReference>
<dbReference type="AlphaFoldDB" id="A0AAV4MFC1"/>
<evidence type="ECO:0000256" key="2">
    <source>
        <dbReference type="ARBA" id="ARBA00022729"/>
    </source>
</evidence>
<accession>A0AAV4MFC1</accession>
<dbReference type="PANTHER" id="PTHR23301:SF0">
    <property type="entry name" value="CHITIN-BINDING TYPE-2 DOMAIN-CONTAINING PROTEIN-RELATED"/>
    <property type="match status" value="1"/>
</dbReference>
<dbReference type="InterPro" id="IPR036508">
    <property type="entry name" value="Chitin-bd_dom_sf"/>
</dbReference>
<organism evidence="7 8">
    <name type="scientific">Caerostris extrusa</name>
    <name type="common">Bark spider</name>
    <name type="synonym">Caerostris bankana</name>
    <dbReference type="NCBI Taxonomy" id="172846"/>
    <lineage>
        <taxon>Eukaryota</taxon>
        <taxon>Metazoa</taxon>
        <taxon>Ecdysozoa</taxon>
        <taxon>Arthropoda</taxon>
        <taxon>Chelicerata</taxon>
        <taxon>Arachnida</taxon>
        <taxon>Araneae</taxon>
        <taxon>Araneomorphae</taxon>
        <taxon>Entelegynae</taxon>
        <taxon>Araneoidea</taxon>
        <taxon>Araneidae</taxon>
        <taxon>Caerostris</taxon>
    </lineage>
</organism>
<evidence type="ECO:0000256" key="1">
    <source>
        <dbReference type="ARBA" id="ARBA00022669"/>
    </source>
</evidence>
<dbReference type="InterPro" id="IPR051940">
    <property type="entry name" value="Chitin_bind-dev_reg"/>
</dbReference>
<comment type="caution">
    <text evidence="7">The sequence shown here is derived from an EMBL/GenBank/DDBJ whole genome shotgun (WGS) entry which is preliminary data.</text>
</comment>
<dbReference type="PANTHER" id="PTHR23301">
    <property type="entry name" value="CHITIN BINDING PERITROPHIN-A"/>
    <property type="match status" value="1"/>
</dbReference>
<reference evidence="7 8" key="1">
    <citation type="submission" date="2021-06" db="EMBL/GenBank/DDBJ databases">
        <title>Caerostris extrusa draft genome.</title>
        <authorList>
            <person name="Kono N."/>
            <person name="Arakawa K."/>
        </authorList>
    </citation>
    <scope>NUCLEOTIDE SEQUENCE [LARGE SCALE GENOMIC DNA]</scope>
</reference>
<dbReference type="Proteomes" id="UP001054945">
    <property type="component" value="Unassembled WGS sequence"/>
</dbReference>
<evidence type="ECO:0000256" key="3">
    <source>
        <dbReference type="ARBA" id="ARBA00022737"/>
    </source>
</evidence>
<gene>
    <name evidence="7" type="ORF">CEXT_729851</name>
</gene>
<keyword evidence="8" id="KW-1185">Reference proteome</keyword>
<evidence type="ECO:0000256" key="4">
    <source>
        <dbReference type="ARBA" id="ARBA00023157"/>
    </source>
</evidence>
<evidence type="ECO:0000256" key="5">
    <source>
        <dbReference type="ARBA" id="ARBA00023180"/>
    </source>
</evidence>
<dbReference type="PROSITE" id="PS50940">
    <property type="entry name" value="CHIT_BIND_II"/>
    <property type="match status" value="2"/>
</dbReference>
<proteinExistence type="predicted"/>
<dbReference type="SMART" id="SM00494">
    <property type="entry name" value="ChtBD2"/>
    <property type="match status" value="2"/>
</dbReference>
<dbReference type="Pfam" id="PF01607">
    <property type="entry name" value="CBM_14"/>
    <property type="match status" value="2"/>
</dbReference>
<dbReference type="GO" id="GO:0008061">
    <property type="term" value="F:chitin binding"/>
    <property type="evidence" value="ECO:0007669"/>
    <property type="project" value="UniProtKB-KW"/>
</dbReference>
<feature type="domain" description="Chitin-binding type-2" evidence="6">
    <location>
        <begin position="105"/>
        <end position="151"/>
    </location>
</feature>
<evidence type="ECO:0000313" key="8">
    <source>
        <dbReference type="Proteomes" id="UP001054945"/>
    </source>
</evidence>
<name>A0AAV4MFC1_CAEEX</name>
<dbReference type="Gene3D" id="2.170.140.10">
    <property type="entry name" value="Chitin binding domain"/>
    <property type="match status" value="2"/>
</dbReference>